<reference evidence="2" key="1">
    <citation type="journal article" date="2022" name="Nat. Commun.">
        <title>Chromosome evolution and the genetic basis of agronomically important traits in greater yam.</title>
        <authorList>
            <person name="Bredeson J.V."/>
            <person name="Lyons J.B."/>
            <person name="Oniyinde I.O."/>
            <person name="Okereke N.R."/>
            <person name="Kolade O."/>
            <person name="Nnabue I."/>
            <person name="Nwadili C.O."/>
            <person name="Hribova E."/>
            <person name="Parker M."/>
            <person name="Nwogha J."/>
            <person name="Shu S."/>
            <person name="Carlson J."/>
            <person name="Kariba R."/>
            <person name="Muthemba S."/>
            <person name="Knop K."/>
            <person name="Barton G.J."/>
            <person name="Sherwood A.V."/>
            <person name="Lopez-Montes A."/>
            <person name="Asiedu R."/>
            <person name="Jamnadass R."/>
            <person name="Muchugi A."/>
            <person name="Goodstein D."/>
            <person name="Egesi C.N."/>
            <person name="Featherston J."/>
            <person name="Asfaw A."/>
            <person name="Simpson G.G."/>
            <person name="Dolezel J."/>
            <person name="Hendre P.S."/>
            <person name="Van Deynze A."/>
            <person name="Kumar P.L."/>
            <person name="Obidiegwu J.E."/>
            <person name="Bhattacharjee R."/>
            <person name="Rokhsar D.S."/>
        </authorList>
    </citation>
    <scope>NUCLEOTIDE SEQUENCE [LARGE SCALE GENOMIC DNA]</scope>
    <source>
        <strain evidence="2">cv. TDa95/00328</strain>
    </source>
</reference>
<dbReference type="EMBL" id="CM037024">
    <property type="protein sequence ID" value="KAH7662733.1"/>
    <property type="molecule type" value="Genomic_DNA"/>
</dbReference>
<evidence type="ECO:0000313" key="1">
    <source>
        <dbReference type="EMBL" id="KAH7662733.1"/>
    </source>
</evidence>
<evidence type="ECO:0000313" key="2">
    <source>
        <dbReference type="Proteomes" id="UP000827976"/>
    </source>
</evidence>
<sequence>MLSSVSFLITIKKLGTASLFPEFRSTASLAFSFPSYLAINYIDRFLARQREKPWVARLLALSCLFLTSKMKNSEFSLPDFQNASAVSTTA</sequence>
<keyword evidence="2" id="KW-1185">Reference proteome</keyword>
<gene>
    <name evidence="1" type="ORF">IHE45_14G007800</name>
</gene>
<comment type="caution">
    <text evidence="1">The sequence shown here is derived from an EMBL/GenBank/DDBJ whole genome shotgun (WGS) entry which is preliminary data.</text>
</comment>
<protein>
    <submittedName>
        <fullName evidence="1">Cyclin-D2-1 plant protein</fullName>
    </submittedName>
</protein>
<organism evidence="1 2">
    <name type="scientific">Dioscorea alata</name>
    <name type="common">Purple yam</name>
    <dbReference type="NCBI Taxonomy" id="55571"/>
    <lineage>
        <taxon>Eukaryota</taxon>
        <taxon>Viridiplantae</taxon>
        <taxon>Streptophyta</taxon>
        <taxon>Embryophyta</taxon>
        <taxon>Tracheophyta</taxon>
        <taxon>Spermatophyta</taxon>
        <taxon>Magnoliopsida</taxon>
        <taxon>Liliopsida</taxon>
        <taxon>Dioscoreales</taxon>
        <taxon>Dioscoreaceae</taxon>
        <taxon>Dioscorea</taxon>
    </lineage>
</organism>
<accession>A0ACB7UPR5</accession>
<dbReference type="Proteomes" id="UP000827976">
    <property type="component" value="Chromosome 14"/>
</dbReference>
<name>A0ACB7UPR5_DIOAL</name>
<proteinExistence type="predicted"/>